<feature type="domain" description="Pectinesterase catalytic" evidence="9">
    <location>
        <begin position="32"/>
        <end position="322"/>
    </location>
</feature>
<reference evidence="10 11" key="1">
    <citation type="journal article" date="2024" name="Plant Biotechnol. J.">
        <title>Dendrobium thyrsiflorum genome and its molecular insights into genes involved in important horticultural traits.</title>
        <authorList>
            <person name="Chen B."/>
            <person name="Wang J.Y."/>
            <person name="Zheng P.J."/>
            <person name="Li K.L."/>
            <person name="Liang Y.M."/>
            <person name="Chen X.F."/>
            <person name="Zhang C."/>
            <person name="Zhao X."/>
            <person name="He X."/>
            <person name="Zhang G.Q."/>
            <person name="Liu Z.J."/>
            <person name="Xu Q."/>
        </authorList>
    </citation>
    <scope>NUCLEOTIDE SEQUENCE [LARGE SCALE GENOMIC DNA]</scope>
    <source>
        <strain evidence="10">GZMU011</strain>
    </source>
</reference>
<keyword evidence="4" id="KW-0964">Secreted</keyword>
<keyword evidence="5 8" id="KW-0378">Hydrolase</keyword>
<accession>A0ABD0U8D6</accession>
<dbReference type="PANTHER" id="PTHR31707">
    <property type="entry name" value="PECTINESTERASE"/>
    <property type="match status" value="1"/>
</dbReference>
<gene>
    <name evidence="10" type="ORF">M5K25_023539</name>
</gene>
<evidence type="ECO:0000256" key="1">
    <source>
        <dbReference type="ARBA" id="ARBA00004191"/>
    </source>
</evidence>
<dbReference type="PROSITE" id="PS00503">
    <property type="entry name" value="PECTINESTERASE_2"/>
    <property type="match status" value="1"/>
</dbReference>
<dbReference type="SUPFAM" id="SSF51126">
    <property type="entry name" value="Pectin lyase-like"/>
    <property type="match status" value="1"/>
</dbReference>
<dbReference type="InterPro" id="IPR012334">
    <property type="entry name" value="Pectin_lyas_fold"/>
</dbReference>
<evidence type="ECO:0000313" key="11">
    <source>
        <dbReference type="Proteomes" id="UP001552299"/>
    </source>
</evidence>
<dbReference type="FunFam" id="2.160.20.10:FF:000029">
    <property type="entry name" value="Pectinesterase 4"/>
    <property type="match status" value="1"/>
</dbReference>
<evidence type="ECO:0000256" key="5">
    <source>
        <dbReference type="ARBA" id="ARBA00022801"/>
    </source>
</evidence>
<dbReference type="Proteomes" id="UP001552299">
    <property type="component" value="Unassembled WGS sequence"/>
</dbReference>
<evidence type="ECO:0000256" key="6">
    <source>
        <dbReference type="ARBA" id="ARBA00023085"/>
    </source>
</evidence>
<feature type="signal peptide" evidence="8">
    <location>
        <begin position="1"/>
        <end position="24"/>
    </location>
</feature>
<evidence type="ECO:0000256" key="2">
    <source>
        <dbReference type="ARBA" id="ARBA00005184"/>
    </source>
</evidence>
<dbReference type="InterPro" id="IPR000070">
    <property type="entry name" value="Pectinesterase_cat"/>
</dbReference>
<name>A0ABD0U8D6_DENTH</name>
<keyword evidence="11" id="KW-1185">Reference proteome</keyword>
<dbReference type="GO" id="GO:0030599">
    <property type="term" value="F:pectinesterase activity"/>
    <property type="evidence" value="ECO:0007669"/>
    <property type="project" value="UniProtKB-UniRule"/>
</dbReference>
<dbReference type="GO" id="GO:0045490">
    <property type="term" value="P:pectin catabolic process"/>
    <property type="evidence" value="ECO:0007669"/>
    <property type="project" value="UniProtKB-UniRule"/>
</dbReference>
<evidence type="ECO:0000313" key="10">
    <source>
        <dbReference type="EMBL" id="KAL0909017.1"/>
    </source>
</evidence>
<dbReference type="EMBL" id="JANQDX010000017">
    <property type="protein sequence ID" value="KAL0909017.1"/>
    <property type="molecule type" value="Genomic_DNA"/>
</dbReference>
<evidence type="ECO:0000256" key="3">
    <source>
        <dbReference type="ARBA" id="ARBA00013229"/>
    </source>
</evidence>
<comment type="subcellular location">
    <subcellularLocation>
        <location evidence="1">Secreted</location>
        <location evidence="1">Cell wall</location>
    </subcellularLocation>
</comment>
<dbReference type="InterPro" id="IPR033131">
    <property type="entry name" value="Pectinesterase_Asp_AS"/>
</dbReference>
<keyword evidence="4" id="KW-0134">Cell wall</keyword>
<keyword evidence="8" id="KW-0732">Signal</keyword>
<dbReference type="Pfam" id="PF01095">
    <property type="entry name" value="Pectinesterase"/>
    <property type="match status" value="1"/>
</dbReference>
<feature type="active site" evidence="7">
    <location>
        <position position="179"/>
    </location>
</feature>
<evidence type="ECO:0000256" key="4">
    <source>
        <dbReference type="ARBA" id="ARBA00022512"/>
    </source>
</evidence>
<sequence length="336" mass="36271">MAATLCFLLLISILLVLDVHNCSSSSTDLVLTVAADGSGNFTTIREAIEFAPSRSSDRIKIMVSSGVYEENLVVPPEKVKISLIGQGSRRTIITGNRSLDGGWTTMTSATLAIEGVGFTASDLTIQNTAGPSNGQAVALRVEADQSVFYRCIIDANQDTLYARSGRQFYRQCDIGGTVDFIFGDATALFQNTVIQPKGLKGGTITAQARTHRSSSTGFSFHRCNIKPFSDDVPAGSFYLGRPWRPYARVVFVRSYMEDVINPAGWVAWDGAGKEVPDTIFYGEFENEGAGAEKNGRVHWKGVRSLGRGEAAGFSVSAFIQGDLWIPATGVPFDPQI</sequence>
<dbReference type="GO" id="GO:0042545">
    <property type="term" value="P:cell wall modification"/>
    <property type="evidence" value="ECO:0007669"/>
    <property type="project" value="UniProtKB-UniRule"/>
</dbReference>
<evidence type="ECO:0000256" key="8">
    <source>
        <dbReference type="RuleBase" id="RU000589"/>
    </source>
</evidence>
<dbReference type="EC" id="3.1.1.11" evidence="3 8"/>
<evidence type="ECO:0000259" key="9">
    <source>
        <dbReference type="Pfam" id="PF01095"/>
    </source>
</evidence>
<dbReference type="AlphaFoldDB" id="A0ABD0U8D6"/>
<protein>
    <recommendedName>
        <fullName evidence="3 8">Pectinesterase</fullName>
        <ecNumber evidence="3 8">3.1.1.11</ecNumber>
    </recommendedName>
</protein>
<comment type="caution">
    <text evidence="10">The sequence shown here is derived from an EMBL/GenBank/DDBJ whole genome shotgun (WGS) entry which is preliminary data.</text>
</comment>
<keyword evidence="6 8" id="KW-0063">Aspartyl esterase</keyword>
<comment type="pathway">
    <text evidence="2 8">Glycan metabolism; pectin degradation; 2-dehydro-3-deoxy-D-gluconate from pectin: step 1/5.</text>
</comment>
<comment type="catalytic activity">
    <reaction evidence="8">
        <text>[(1-&gt;4)-alpha-D-galacturonosyl methyl ester](n) + n H2O = [(1-&gt;4)-alpha-D-galacturonosyl](n) + n methanol + n H(+)</text>
        <dbReference type="Rhea" id="RHEA:22380"/>
        <dbReference type="Rhea" id="RHEA-COMP:14570"/>
        <dbReference type="Rhea" id="RHEA-COMP:14573"/>
        <dbReference type="ChEBI" id="CHEBI:15377"/>
        <dbReference type="ChEBI" id="CHEBI:15378"/>
        <dbReference type="ChEBI" id="CHEBI:17790"/>
        <dbReference type="ChEBI" id="CHEBI:140522"/>
        <dbReference type="ChEBI" id="CHEBI:140523"/>
        <dbReference type="EC" id="3.1.1.11"/>
    </reaction>
</comment>
<feature type="chain" id="PRO_5044534130" description="Pectinesterase" evidence="8">
    <location>
        <begin position="25"/>
        <end position="336"/>
    </location>
</feature>
<organism evidence="10 11">
    <name type="scientific">Dendrobium thyrsiflorum</name>
    <name type="common">Pinecone-like raceme dendrobium</name>
    <name type="synonym">Orchid</name>
    <dbReference type="NCBI Taxonomy" id="117978"/>
    <lineage>
        <taxon>Eukaryota</taxon>
        <taxon>Viridiplantae</taxon>
        <taxon>Streptophyta</taxon>
        <taxon>Embryophyta</taxon>
        <taxon>Tracheophyta</taxon>
        <taxon>Spermatophyta</taxon>
        <taxon>Magnoliopsida</taxon>
        <taxon>Liliopsida</taxon>
        <taxon>Asparagales</taxon>
        <taxon>Orchidaceae</taxon>
        <taxon>Epidendroideae</taxon>
        <taxon>Malaxideae</taxon>
        <taxon>Dendrobiinae</taxon>
        <taxon>Dendrobium</taxon>
    </lineage>
</organism>
<proteinExistence type="predicted"/>
<evidence type="ECO:0000256" key="7">
    <source>
        <dbReference type="PROSITE-ProRule" id="PRU10040"/>
    </source>
</evidence>
<dbReference type="Gene3D" id="2.160.20.10">
    <property type="entry name" value="Single-stranded right-handed beta-helix, Pectin lyase-like"/>
    <property type="match status" value="1"/>
</dbReference>
<dbReference type="InterPro" id="IPR011050">
    <property type="entry name" value="Pectin_lyase_fold/virulence"/>
</dbReference>